<dbReference type="Proteomes" id="UP000095553">
    <property type="component" value="Unassembled WGS sequence"/>
</dbReference>
<accession>A0A173U191</accession>
<name>A0A173U191_ANAHA</name>
<organism evidence="1 2">
    <name type="scientific">Anaerostipes hadrus</name>
    <dbReference type="NCBI Taxonomy" id="649756"/>
    <lineage>
        <taxon>Bacteria</taxon>
        <taxon>Bacillati</taxon>
        <taxon>Bacillota</taxon>
        <taxon>Clostridia</taxon>
        <taxon>Lachnospirales</taxon>
        <taxon>Lachnospiraceae</taxon>
        <taxon>Anaerostipes</taxon>
    </lineage>
</organism>
<evidence type="ECO:0000313" key="2">
    <source>
        <dbReference type="Proteomes" id="UP000095553"/>
    </source>
</evidence>
<reference evidence="1 2" key="1">
    <citation type="submission" date="2015-09" db="EMBL/GenBank/DDBJ databases">
        <authorList>
            <consortium name="Pathogen Informatics"/>
        </authorList>
    </citation>
    <scope>NUCLEOTIDE SEQUENCE [LARGE SCALE GENOMIC DNA]</scope>
    <source>
        <strain evidence="1 2">2789STDY5834959</strain>
    </source>
</reference>
<sequence>MNNYAQIKQIIEQYIEKNGFDTDIESSIKETSYDKTNNSYLCDFGEDFKVIDMDVIAKDVYGKIYPSGKTRSTADAFFVLENGQWYFVEFKNSKIDNSKLKYKVQLKAYENLHMLFDILYEMKELLEEMGCVENPIDFIRKNVIYILVCSEEKNIREAGYIRDAKRIKEQYVSGFLEELNSSIFKEAYVLTEENFRREFIESM</sequence>
<dbReference type="AlphaFoldDB" id="A0A173U191"/>
<evidence type="ECO:0000313" key="1">
    <source>
        <dbReference type="EMBL" id="CUN08077.1"/>
    </source>
</evidence>
<dbReference type="EMBL" id="CYXY01000015">
    <property type="protein sequence ID" value="CUN08077.1"/>
    <property type="molecule type" value="Genomic_DNA"/>
</dbReference>
<dbReference type="RefSeq" id="WP_055073193.1">
    <property type="nucleotide sequence ID" value="NZ_CYXY01000015.1"/>
</dbReference>
<proteinExistence type="predicted"/>
<protein>
    <submittedName>
        <fullName evidence="1">Uncharacterized protein</fullName>
    </submittedName>
</protein>
<gene>
    <name evidence="1" type="ORF">ERS852571_02402</name>
</gene>